<comment type="caution">
    <text evidence="2">The sequence shown here is derived from an EMBL/GenBank/DDBJ whole genome shotgun (WGS) entry which is preliminary data.</text>
</comment>
<dbReference type="AlphaFoldDB" id="A0A8H8DD54"/>
<proteinExistence type="predicted"/>
<dbReference type="Proteomes" id="UP000669133">
    <property type="component" value="Unassembled WGS sequence"/>
</dbReference>
<dbReference type="EMBL" id="JAEOAQ010000001">
    <property type="protein sequence ID" value="KAG5421012.1"/>
    <property type="molecule type" value="Genomic_DNA"/>
</dbReference>
<organism evidence="2 3">
    <name type="scientific">Candida metapsilosis</name>
    <dbReference type="NCBI Taxonomy" id="273372"/>
    <lineage>
        <taxon>Eukaryota</taxon>
        <taxon>Fungi</taxon>
        <taxon>Dikarya</taxon>
        <taxon>Ascomycota</taxon>
        <taxon>Saccharomycotina</taxon>
        <taxon>Pichiomycetes</taxon>
        <taxon>Debaryomycetaceae</taxon>
        <taxon>Candida/Lodderomyces clade</taxon>
        <taxon>Candida</taxon>
    </lineage>
</organism>
<name>A0A8H8DD54_9ASCO</name>
<gene>
    <name evidence="2" type="ORF">I9W82_000102</name>
</gene>
<feature type="signal peptide" evidence="1">
    <location>
        <begin position="1"/>
        <end position="24"/>
    </location>
</feature>
<feature type="chain" id="PRO_5034542463" evidence="1">
    <location>
        <begin position="25"/>
        <end position="289"/>
    </location>
</feature>
<dbReference type="GeneID" id="93648731"/>
<evidence type="ECO:0000256" key="1">
    <source>
        <dbReference type="SAM" id="SignalP"/>
    </source>
</evidence>
<reference evidence="2 3" key="1">
    <citation type="submission" date="2020-12" db="EMBL/GenBank/DDBJ databases">
        <title>Effect of drift, selection, and recombination on the evolution of hybrid genomes in Candida yeast pathogens.</title>
        <authorList>
            <person name="Mixao V."/>
            <person name="Ksiezopolska E."/>
            <person name="Saus E."/>
            <person name="Boekhout T."/>
            <person name="Gacser A."/>
            <person name="Gabaldon T."/>
        </authorList>
    </citation>
    <scope>NUCLEOTIDE SEQUENCE [LARGE SCALE GENOMIC DNA]</scope>
    <source>
        <strain evidence="2 3">BP57</strain>
    </source>
</reference>
<dbReference type="OrthoDB" id="4015216at2759"/>
<evidence type="ECO:0000313" key="2">
    <source>
        <dbReference type="EMBL" id="KAG5421012.1"/>
    </source>
</evidence>
<accession>A0A8H8DD54</accession>
<sequence>MKFISNPLLQLYLFIQLLFLNAEGTQIIGDVLYVHSGLDSKIIVREVREGNIPLELKVNDVVRNDNFNFIVNLDAVEYIHNQNVGAKKAKQGDESLIQLAQKYIPPESLASTSISERAFTGLANLIGPYVGNSVQYIFNNFIFKYIKYAYFWAYHISKYTIKISGMYLDVVDTPIKCFYGLDWIETQTRGIYLVGWETFTVHDNCQETISSKSIETILLQAHSFTEEDRHCEFYKNEPNEDSGEWFADIRTLNSVSDQNIWDLKCPNSPAGNKKESLFATIMTFFKTVT</sequence>
<keyword evidence="1" id="KW-0732">Signal</keyword>
<evidence type="ECO:0000313" key="3">
    <source>
        <dbReference type="Proteomes" id="UP000669133"/>
    </source>
</evidence>
<dbReference type="RefSeq" id="XP_067550128.1">
    <property type="nucleotide sequence ID" value="XM_067689721.1"/>
</dbReference>
<keyword evidence="3" id="KW-1185">Reference proteome</keyword>
<protein>
    <submittedName>
        <fullName evidence="2">Uncharacterized protein</fullName>
    </submittedName>
</protein>